<sequence length="397" mass="46231">MHPSLQGVSRRTAQGRRPQPEKRPDLLCRVKYSNTLPAIPFDPKFLAFPFDNKRFLSYKSTSLETNYKHDLLTEHDLGVTIDLIDPNTYAPPAEDVPLHADNEELLEEEPITPAVSKRSRLHNMVIPWVKKTEYIATEFSRYGQTGVNTETKVGYNVKKMLNERSLYMDRDSQIEAINKTFEEAQKPITQHYAKPNVTPVEVLPVYPDFELWKYPFAQVLFENEPAPISQAEEMSQAMIRGVMDESGEQFVAYFMPTEETLRKRQNDAENKVEYQDEVDYEYEMTREYNWNVKNKTSSGYDENYFFAVRDGCIYYNELETRVRLSKRRLEPGMAPNNSELVVKHRVLNENEHRQQQLRLSQLEPPQEESDDDEEEKDDEDNKEEGEGAGEAHNKPTG</sequence>
<dbReference type="AlphaFoldDB" id="A0AAJ7PAR3"/>
<dbReference type="KEGG" id="goe:100905155"/>
<keyword evidence="6" id="KW-1185">Reference proteome</keyword>
<evidence type="ECO:0000256" key="2">
    <source>
        <dbReference type="ARBA" id="ARBA00007560"/>
    </source>
</evidence>
<dbReference type="PANTHER" id="PTHR23188">
    <property type="entry name" value="RNA POLYMERASE II-ASSOCIATED FACTOR 1 HOMOLOG"/>
    <property type="match status" value="1"/>
</dbReference>
<keyword evidence="4" id="KW-0539">Nucleus</keyword>
<dbReference type="GO" id="GO:0006368">
    <property type="term" value="P:transcription elongation by RNA polymerase II"/>
    <property type="evidence" value="ECO:0007669"/>
    <property type="project" value="InterPro"/>
</dbReference>
<proteinExistence type="inferred from homology"/>
<dbReference type="GO" id="GO:0016593">
    <property type="term" value="C:Cdc73/Paf1 complex"/>
    <property type="evidence" value="ECO:0007669"/>
    <property type="project" value="InterPro"/>
</dbReference>
<evidence type="ECO:0000256" key="1">
    <source>
        <dbReference type="ARBA" id="ARBA00004123"/>
    </source>
</evidence>
<dbReference type="GO" id="GO:0003682">
    <property type="term" value="F:chromatin binding"/>
    <property type="evidence" value="ECO:0007669"/>
    <property type="project" value="TreeGrafter"/>
</dbReference>
<evidence type="ECO:0000313" key="6">
    <source>
        <dbReference type="Proteomes" id="UP000694867"/>
    </source>
</evidence>
<gene>
    <name evidence="7" type="primary">LOC100905155</name>
</gene>
<evidence type="ECO:0000313" key="7">
    <source>
        <dbReference type="RefSeq" id="XP_018496745.1"/>
    </source>
</evidence>
<dbReference type="RefSeq" id="XP_018496745.1">
    <property type="nucleotide sequence ID" value="XM_018641229.1"/>
</dbReference>
<protein>
    <recommendedName>
        <fullName evidence="3">RNA polymerase II-associated factor 1 homolog</fullName>
    </recommendedName>
</protein>
<feature type="compositionally biased region" description="Acidic residues" evidence="5">
    <location>
        <begin position="365"/>
        <end position="387"/>
    </location>
</feature>
<dbReference type="GO" id="GO:0000993">
    <property type="term" value="F:RNA polymerase II complex binding"/>
    <property type="evidence" value="ECO:0007669"/>
    <property type="project" value="TreeGrafter"/>
</dbReference>
<comment type="similarity">
    <text evidence="2">Belongs to the PAF1 family.</text>
</comment>
<evidence type="ECO:0000256" key="4">
    <source>
        <dbReference type="ARBA" id="ARBA00023242"/>
    </source>
</evidence>
<feature type="region of interest" description="Disordered" evidence="5">
    <location>
        <begin position="1"/>
        <end position="24"/>
    </location>
</feature>
<organism evidence="6 7">
    <name type="scientific">Galendromus occidentalis</name>
    <name type="common">western predatory mite</name>
    <dbReference type="NCBI Taxonomy" id="34638"/>
    <lineage>
        <taxon>Eukaryota</taxon>
        <taxon>Metazoa</taxon>
        <taxon>Ecdysozoa</taxon>
        <taxon>Arthropoda</taxon>
        <taxon>Chelicerata</taxon>
        <taxon>Arachnida</taxon>
        <taxon>Acari</taxon>
        <taxon>Parasitiformes</taxon>
        <taxon>Mesostigmata</taxon>
        <taxon>Gamasina</taxon>
        <taxon>Phytoseioidea</taxon>
        <taxon>Phytoseiidae</taxon>
        <taxon>Typhlodrominae</taxon>
        <taxon>Galendromus</taxon>
    </lineage>
</organism>
<reference evidence="7" key="1">
    <citation type="submission" date="2025-08" db="UniProtKB">
        <authorList>
            <consortium name="RefSeq"/>
        </authorList>
    </citation>
    <scope>IDENTIFICATION</scope>
</reference>
<dbReference type="PANTHER" id="PTHR23188:SF12">
    <property type="entry name" value="RNA POLYMERASE II-ASSOCIATED FACTOR 1 HOMOLOG"/>
    <property type="match status" value="1"/>
</dbReference>
<dbReference type="InterPro" id="IPR007133">
    <property type="entry name" value="RNA_pol_II-assoc_Paf1"/>
</dbReference>
<dbReference type="GeneID" id="100905155"/>
<feature type="compositionally biased region" description="Polar residues" evidence="5">
    <location>
        <begin position="1"/>
        <end position="12"/>
    </location>
</feature>
<accession>A0AAJ7PAR3</accession>
<feature type="region of interest" description="Disordered" evidence="5">
    <location>
        <begin position="352"/>
        <end position="397"/>
    </location>
</feature>
<evidence type="ECO:0000256" key="5">
    <source>
        <dbReference type="SAM" id="MobiDB-lite"/>
    </source>
</evidence>
<dbReference type="Pfam" id="PF03985">
    <property type="entry name" value="Paf1"/>
    <property type="match status" value="1"/>
</dbReference>
<comment type="subcellular location">
    <subcellularLocation>
        <location evidence="1">Nucleus</location>
    </subcellularLocation>
</comment>
<evidence type="ECO:0000256" key="3">
    <source>
        <dbReference type="ARBA" id="ARBA00020462"/>
    </source>
</evidence>
<name>A0AAJ7PAR3_9ACAR</name>
<dbReference type="Proteomes" id="UP000694867">
    <property type="component" value="Unplaced"/>
</dbReference>